<dbReference type="InterPro" id="IPR017441">
    <property type="entry name" value="Protein_kinase_ATP_BS"/>
</dbReference>
<dbReference type="InterPro" id="IPR000719">
    <property type="entry name" value="Prot_kinase_dom"/>
</dbReference>
<evidence type="ECO:0000259" key="3">
    <source>
        <dbReference type="PROSITE" id="PS50011"/>
    </source>
</evidence>
<dbReference type="SMART" id="SM00220">
    <property type="entry name" value="S_TKc"/>
    <property type="match status" value="1"/>
</dbReference>
<keyword evidence="4" id="KW-0418">Kinase</keyword>
<keyword evidence="5" id="KW-1185">Reference proteome</keyword>
<feature type="domain" description="Protein kinase" evidence="3">
    <location>
        <begin position="163"/>
        <end position="514"/>
    </location>
</feature>
<name>A0A6A6XNK4_9PLEO</name>
<dbReference type="GO" id="GO:0004674">
    <property type="term" value="F:protein serine/threonine kinase activity"/>
    <property type="evidence" value="ECO:0007669"/>
    <property type="project" value="TreeGrafter"/>
</dbReference>
<keyword evidence="1" id="KW-0067">ATP-binding</keyword>
<dbReference type="GO" id="GO:0005524">
    <property type="term" value="F:ATP binding"/>
    <property type="evidence" value="ECO:0007669"/>
    <property type="project" value="UniProtKB-UniRule"/>
</dbReference>
<keyword evidence="4" id="KW-0808">Transferase</keyword>
<dbReference type="PROSITE" id="PS50011">
    <property type="entry name" value="PROTEIN_KINASE_DOM"/>
    <property type="match status" value="1"/>
</dbReference>
<dbReference type="Gene3D" id="1.10.510.10">
    <property type="entry name" value="Transferase(Phosphotransferase) domain 1"/>
    <property type="match status" value="1"/>
</dbReference>
<dbReference type="SUPFAM" id="SSF56112">
    <property type="entry name" value="Protein kinase-like (PK-like)"/>
    <property type="match status" value="1"/>
</dbReference>
<evidence type="ECO:0000313" key="5">
    <source>
        <dbReference type="Proteomes" id="UP000799757"/>
    </source>
</evidence>
<dbReference type="PANTHER" id="PTHR24359">
    <property type="entry name" value="SERINE/THREONINE-PROTEIN KINASE SBK1"/>
    <property type="match status" value="1"/>
</dbReference>
<dbReference type="Pfam" id="PF07714">
    <property type="entry name" value="PK_Tyr_Ser-Thr"/>
    <property type="match status" value="1"/>
</dbReference>
<feature type="region of interest" description="Disordered" evidence="2">
    <location>
        <begin position="373"/>
        <end position="392"/>
    </location>
</feature>
<dbReference type="AlphaFoldDB" id="A0A6A6XNK4"/>
<dbReference type="OrthoDB" id="248923at2759"/>
<dbReference type="InterPro" id="IPR011009">
    <property type="entry name" value="Kinase-like_dom_sf"/>
</dbReference>
<proteinExistence type="predicted"/>
<dbReference type="Pfam" id="PF00069">
    <property type="entry name" value="Pkinase"/>
    <property type="match status" value="1"/>
</dbReference>
<reference evidence="4" key="1">
    <citation type="journal article" date="2020" name="Stud. Mycol.">
        <title>101 Dothideomycetes genomes: a test case for predicting lifestyles and emergence of pathogens.</title>
        <authorList>
            <person name="Haridas S."/>
            <person name="Albert R."/>
            <person name="Binder M."/>
            <person name="Bloem J."/>
            <person name="Labutti K."/>
            <person name="Salamov A."/>
            <person name="Andreopoulos B."/>
            <person name="Baker S."/>
            <person name="Barry K."/>
            <person name="Bills G."/>
            <person name="Bluhm B."/>
            <person name="Cannon C."/>
            <person name="Castanera R."/>
            <person name="Culley D."/>
            <person name="Daum C."/>
            <person name="Ezra D."/>
            <person name="Gonzalez J."/>
            <person name="Henrissat B."/>
            <person name="Kuo A."/>
            <person name="Liang C."/>
            <person name="Lipzen A."/>
            <person name="Lutzoni F."/>
            <person name="Magnuson J."/>
            <person name="Mondo S."/>
            <person name="Nolan M."/>
            <person name="Ohm R."/>
            <person name="Pangilinan J."/>
            <person name="Park H.-J."/>
            <person name="Ramirez L."/>
            <person name="Alfaro M."/>
            <person name="Sun H."/>
            <person name="Tritt A."/>
            <person name="Yoshinaga Y."/>
            <person name="Zwiers L.-H."/>
            <person name="Turgeon B."/>
            <person name="Goodwin S."/>
            <person name="Spatafora J."/>
            <person name="Crous P."/>
            <person name="Grigoriev I."/>
        </authorList>
    </citation>
    <scope>NUCLEOTIDE SEQUENCE</scope>
    <source>
        <strain evidence="4">CBS 109.77</strain>
    </source>
</reference>
<feature type="binding site" evidence="1">
    <location>
        <position position="202"/>
    </location>
    <ligand>
        <name>ATP</name>
        <dbReference type="ChEBI" id="CHEBI:30616"/>
    </ligand>
</feature>
<feature type="compositionally biased region" description="Basic and acidic residues" evidence="2">
    <location>
        <begin position="295"/>
        <end position="305"/>
    </location>
</feature>
<sequence length="561" mass="64648">MSLIQADNDADRLWNIIEESTERRKFRSCEQTFLPKRTFEAITQENVIKQIISKDPISEDPTLTPQEKDRFVTKVHQDGPRLFVTCIYSCMPMSWLKRLLESRSDKDFPLTADQCPDWSTQDQRRRFMSCFLVNQKRFNAPFFELDSFQKLDDNYPMPIDFHEDGIYLLGKGAFGEVWKVRIHKDHHSFHGGDSDNDHFAMKIIQHEASMARERKFIHDTRNLKHNHLVKCFTSWKFGAKYYMIYELASCNLEEFIQKKNHSRENPTLTIAWLIKQMCGLAGALCVIHTLEEKKEENKEENKEGNKTPNDNLLGVPKLAKPARSRSGYIHDIKPENILVFLYEGPMHWFRLSDFSCAKVVDFIASISGQHMNSHLTTSKSGTPDYRPPESMKGETSRPYDLWSLGCVYLELLVWFLQGYPALQTFREDRAGPVRPGGAEDEAFYYTEEMGPNPKVQLRPAVVAKMSELKSCCPAGLRDILQVIPFLLDIDPKTRLDAVVLVQKLKHLDTNTPFELERQLGATLKVPNTSKLGFNHNDDSDSGDSDTNQYVIIHKPTDEGDK</sequence>
<evidence type="ECO:0000256" key="2">
    <source>
        <dbReference type="SAM" id="MobiDB-lite"/>
    </source>
</evidence>
<dbReference type="Gene3D" id="3.30.200.20">
    <property type="entry name" value="Phosphorylase Kinase, domain 1"/>
    <property type="match status" value="1"/>
</dbReference>
<dbReference type="EMBL" id="MU001795">
    <property type="protein sequence ID" value="KAF2797929.1"/>
    <property type="molecule type" value="Genomic_DNA"/>
</dbReference>
<dbReference type="InterPro" id="IPR001245">
    <property type="entry name" value="Ser-Thr/Tyr_kinase_cat_dom"/>
</dbReference>
<feature type="region of interest" description="Disordered" evidence="2">
    <location>
        <begin position="527"/>
        <end position="561"/>
    </location>
</feature>
<evidence type="ECO:0000256" key="1">
    <source>
        <dbReference type="PROSITE-ProRule" id="PRU10141"/>
    </source>
</evidence>
<gene>
    <name evidence="4" type="ORF">K505DRAFT_126250</name>
</gene>
<keyword evidence="1" id="KW-0547">Nucleotide-binding</keyword>
<feature type="region of interest" description="Disordered" evidence="2">
    <location>
        <begin position="295"/>
        <end position="316"/>
    </location>
</feature>
<evidence type="ECO:0000313" key="4">
    <source>
        <dbReference type="EMBL" id="KAF2797929.1"/>
    </source>
</evidence>
<protein>
    <submittedName>
        <fullName evidence="4">Kinase-like protein</fullName>
    </submittedName>
</protein>
<dbReference type="PROSITE" id="PS00107">
    <property type="entry name" value="PROTEIN_KINASE_ATP"/>
    <property type="match status" value="1"/>
</dbReference>
<dbReference type="PANTHER" id="PTHR24359:SF1">
    <property type="entry name" value="INHIBITOR OF NUCLEAR FACTOR KAPPA-B KINASE EPSILON SUBUNIT HOMOLOG 1-RELATED"/>
    <property type="match status" value="1"/>
</dbReference>
<organism evidence="4 5">
    <name type="scientific">Melanomma pulvis-pyrius CBS 109.77</name>
    <dbReference type="NCBI Taxonomy" id="1314802"/>
    <lineage>
        <taxon>Eukaryota</taxon>
        <taxon>Fungi</taxon>
        <taxon>Dikarya</taxon>
        <taxon>Ascomycota</taxon>
        <taxon>Pezizomycotina</taxon>
        <taxon>Dothideomycetes</taxon>
        <taxon>Pleosporomycetidae</taxon>
        <taxon>Pleosporales</taxon>
        <taxon>Melanommataceae</taxon>
        <taxon>Melanomma</taxon>
    </lineage>
</organism>
<dbReference type="Proteomes" id="UP000799757">
    <property type="component" value="Unassembled WGS sequence"/>
</dbReference>
<accession>A0A6A6XNK4</accession>